<evidence type="ECO:0000256" key="7">
    <source>
        <dbReference type="ARBA" id="ARBA00022989"/>
    </source>
</evidence>
<dbReference type="GO" id="GO:0005789">
    <property type="term" value="C:endoplasmic reticulum membrane"/>
    <property type="evidence" value="ECO:0007669"/>
    <property type="project" value="UniProtKB-SubCell"/>
</dbReference>
<comment type="function">
    <text evidence="10">Critical mediator, in cooperation with CASP4, of endoplasmic reticulum-stress induced apoptosis. Required or the activation of CASP4 following endoplasmic reticulum stress.</text>
</comment>
<keyword evidence="6" id="KW-0256">Endoplasmic reticulum</keyword>
<dbReference type="OrthoDB" id="10022292at2759"/>
<feature type="transmembrane region" description="Helical" evidence="12">
    <location>
        <begin position="554"/>
        <end position="578"/>
    </location>
</feature>
<dbReference type="EMBL" id="BFEA01000385">
    <property type="protein sequence ID" value="GBG81742.1"/>
    <property type="molecule type" value="Genomic_DNA"/>
</dbReference>
<comment type="subunit">
    <text evidence="3">Constitutively interacts with CASP4; required for the localization of procaspase 4 to the ER.</text>
</comment>
<name>A0A388LHP9_CHABU</name>
<dbReference type="PANTHER" id="PTHR13448">
    <property type="entry name" value="TRANSMEMBRANE PROTEIN 214"/>
    <property type="match status" value="1"/>
</dbReference>
<reference evidence="13 14" key="1">
    <citation type="journal article" date="2018" name="Cell">
        <title>The Chara Genome: Secondary Complexity and Implications for Plant Terrestrialization.</title>
        <authorList>
            <person name="Nishiyama T."/>
            <person name="Sakayama H."/>
            <person name="Vries J.D."/>
            <person name="Buschmann H."/>
            <person name="Saint-Marcoux D."/>
            <person name="Ullrich K.K."/>
            <person name="Haas F.B."/>
            <person name="Vanderstraeten L."/>
            <person name="Becker D."/>
            <person name="Lang D."/>
            <person name="Vosolsobe S."/>
            <person name="Rombauts S."/>
            <person name="Wilhelmsson P.K.I."/>
            <person name="Janitza P."/>
            <person name="Kern R."/>
            <person name="Heyl A."/>
            <person name="Rumpler F."/>
            <person name="Villalobos L.I.A.C."/>
            <person name="Clay J.M."/>
            <person name="Skokan R."/>
            <person name="Toyoda A."/>
            <person name="Suzuki Y."/>
            <person name="Kagoshima H."/>
            <person name="Schijlen E."/>
            <person name="Tajeshwar N."/>
            <person name="Catarino B."/>
            <person name="Hetherington A.J."/>
            <person name="Saltykova A."/>
            <person name="Bonnot C."/>
            <person name="Breuninger H."/>
            <person name="Symeonidi A."/>
            <person name="Radhakrishnan G.V."/>
            <person name="Van Nieuwerburgh F."/>
            <person name="Deforce D."/>
            <person name="Chang C."/>
            <person name="Karol K.G."/>
            <person name="Hedrich R."/>
            <person name="Ulvskov P."/>
            <person name="Glockner G."/>
            <person name="Delwiche C.F."/>
            <person name="Petrasek J."/>
            <person name="Van de Peer Y."/>
            <person name="Friml J."/>
            <person name="Beilby M."/>
            <person name="Dolan L."/>
            <person name="Kohara Y."/>
            <person name="Sugano S."/>
            <person name="Fujiyama A."/>
            <person name="Delaux P.-M."/>
            <person name="Quint M."/>
            <person name="TheiBen G."/>
            <person name="Hagemann M."/>
            <person name="Harholt J."/>
            <person name="Dunand C."/>
            <person name="Zachgo S."/>
            <person name="Langdale J."/>
            <person name="Maumus F."/>
            <person name="Straeten D.V.D."/>
            <person name="Gould S.B."/>
            <person name="Rensing S.A."/>
        </authorList>
    </citation>
    <scope>NUCLEOTIDE SEQUENCE [LARGE SCALE GENOMIC DNA]</scope>
    <source>
        <strain evidence="13 14">S276</strain>
    </source>
</reference>
<evidence type="ECO:0000256" key="1">
    <source>
        <dbReference type="ARBA" id="ARBA00004477"/>
    </source>
</evidence>
<keyword evidence="7 12" id="KW-1133">Transmembrane helix</keyword>
<accession>A0A388LHP9</accession>
<dbReference type="Pfam" id="PF10151">
    <property type="entry name" value="TMEM214"/>
    <property type="match status" value="1"/>
</dbReference>
<feature type="compositionally biased region" description="Polar residues" evidence="11">
    <location>
        <begin position="18"/>
        <end position="35"/>
    </location>
</feature>
<dbReference type="PANTHER" id="PTHR13448:SF0">
    <property type="entry name" value="TRANSMEMBRANE PROTEIN 214"/>
    <property type="match status" value="1"/>
</dbReference>
<feature type="region of interest" description="Disordered" evidence="11">
    <location>
        <begin position="1"/>
        <end position="57"/>
    </location>
</feature>
<keyword evidence="8 12" id="KW-0472">Membrane</keyword>
<keyword evidence="9" id="KW-0325">Glycoprotein</keyword>
<evidence type="ECO:0000256" key="10">
    <source>
        <dbReference type="ARBA" id="ARBA00024938"/>
    </source>
</evidence>
<keyword evidence="14" id="KW-1185">Reference proteome</keyword>
<keyword evidence="4 12" id="KW-0812">Transmembrane</keyword>
<evidence type="ECO:0000256" key="6">
    <source>
        <dbReference type="ARBA" id="ARBA00022824"/>
    </source>
</evidence>
<dbReference type="OMA" id="DWINHRP"/>
<dbReference type="Proteomes" id="UP000265515">
    <property type="component" value="Unassembled WGS sequence"/>
</dbReference>
<evidence type="ECO:0000256" key="12">
    <source>
        <dbReference type="SAM" id="Phobius"/>
    </source>
</evidence>
<protein>
    <submittedName>
        <fullName evidence="13">Uncharacterized protein</fullName>
    </submittedName>
</protein>
<proteinExistence type="inferred from homology"/>
<evidence type="ECO:0000256" key="2">
    <source>
        <dbReference type="ARBA" id="ARBA00007984"/>
    </source>
</evidence>
<dbReference type="STRING" id="69332.A0A388LHP9"/>
<evidence type="ECO:0000256" key="4">
    <source>
        <dbReference type="ARBA" id="ARBA00022692"/>
    </source>
</evidence>
<evidence type="ECO:0000256" key="5">
    <source>
        <dbReference type="ARBA" id="ARBA00022703"/>
    </source>
</evidence>
<organism evidence="13 14">
    <name type="scientific">Chara braunii</name>
    <name type="common">Braun's stonewort</name>
    <dbReference type="NCBI Taxonomy" id="69332"/>
    <lineage>
        <taxon>Eukaryota</taxon>
        <taxon>Viridiplantae</taxon>
        <taxon>Streptophyta</taxon>
        <taxon>Charophyceae</taxon>
        <taxon>Charales</taxon>
        <taxon>Characeae</taxon>
        <taxon>Chara</taxon>
    </lineage>
</organism>
<feature type="region of interest" description="Disordered" evidence="11">
    <location>
        <begin position="110"/>
        <end position="143"/>
    </location>
</feature>
<gene>
    <name evidence="13" type="ORF">CBR_g33920</name>
</gene>
<dbReference type="Gramene" id="GBG81742">
    <property type="protein sequence ID" value="GBG81742"/>
    <property type="gene ID" value="CBR_g33920"/>
</dbReference>
<evidence type="ECO:0000313" key="13">
    <source>
        <dbReference type="EMBL" id="GBG81742.1"/>
    </source>
</evidence>
<evidence type="ECO:0000256" key="8">
    <source>
        <dbReference type="ARBA" id="ARBA00023136"/>
    </source>
</evidence>
<evidence type="ECO:0000256" key="11">
    <source>
        <dbReference type="SAM" id="MobiDB-lite"/>
    </source>
</evidence>
<comment type="subcellular location">
    <subcellularLocation>
        <location evidence="1">Endoplasmic reticulum membrane</location>
        <topology evidence="1">Multi-pass membrane protein</topology>
    </subcellularLocation>
</comment>
<sequence>MAELDDAGLLNGVVEVDGNQNQNQGSTHGWQQVTNVKKRKLQESRDRKKAAAAATANGTAAALARTALGKSLPDPSQKAFEKLDALPGRPLARPNGVDYDTLLIRCLKSDSDETDDETPAAGPSSNGQDGEAVKPAKVKKPKKPKVTVADAAAAINPDDLSAFLNEASSSFVDDPSIPLMRCGDYFVKAFNSVTPSSLMWQKSTLVKASEMPFSQLPEQLVKVTYDWLCHQPADELSKFVMMLLRAIVEDSHPPQPAKGQKGASGPPGTGKLRVGIIVILSLLLRKRPDVLLQHADMLRTDPLFKGQDEARILAWVYTQVAHGDLVSGVFLWARNLVTLAGNKSATPLSRDLALQFFEGMVVGNLKKAKPMLMNGASKKGERLIPAASLDLIMRLAYPSETAQTKATERFLAIYPVVKEAALAGASRSKTLKAAAAQLFPLSLSVVGEDNETLVEEGCKNAVWCLSQNPDCYRQWEKIHVENLIEGKKVLSYILRNWEHCKSELAPLKDFQYGLKSLRKKNADAIRQCKSDGALVGHLRAVDKVCRSLERKFAKWWPCALATVVALAGASAVAVVSMSPELLEKMEMMAKFP</sequence>
<dbReference type="InterPro" id="IPR019308">
    <property type="entry name" value="TMEM214"/>
</dbReference>
<evidence type="ECO:0000256" key="3">
    <source>
        <dbReference type="ARBA" id="ARBA00011720"/>
    </source>
</evidence>
<comment type="similarity">
    <text evidence="2">Belongs to the TMEM214 family.</text>
</comment>
<evidence type="ECO:0000256" key="9">
    <source>
        <dbReference type="ARBA" id="ARBA00023180"/>
    </source>
</evidence>
<evidence type="ECO:0000313" key="14">
    <source>
        <dbReference type="Proteomes" id="UP000265515"/>
    </source>
</evidence>
<dbReference type="AlphaFoldDB" id="A0A388LHP9"/>
<dbReference type="GO" id="GO:0005794">
    <property type="term" value="C:Golgi apparatus"/>
    <property type="evidence" value="ECO:0007669"/>
    <property type="project" value="TreeGrafter"/>
</dbReference>
<comment type="caution">
    <text evidence="13">The sequence shown here is derived from an EMBL/GenBank/DDBJ whole genome shotgun (WGS) entry which is preliminary data.</text>
</comment>
<keyword evidence="5" id="KW-0053">Apoptosis</keyword>